<accession>A0A2P2QRD9</accession>
<reference evidence="1" key="1">
    <citation type="submission" date="2018-02" db="EMBL/GenBank/DDBJ databases">
        <title>Rhizophora mucronata_Transcriptome.</title>
        <authorList>
            <person name="Meera S.P."/>
            <person name="Sreeshan A."/>
            <person name="Augustine A."/>
        </authorList>
    </citation>
    <scope>NUCLEOTIDE SEQUENCE</scope>
    <source>
        <tissue evidence="1">Leaf</tissue>
    </source>
</reference>
<evidence type="ECO:0000313" key="1">
    <source>
        <dbReference type="EMBL" id="MBX69461.1"/>
    </source>
</evidence>
<dbReference type="EMBL" id="GGEC01088977">
    <property type="protein sequence ID" value="MBX69461.1"/>
    <property type="molecule type" value="Transcribed_RNA"/>
</dbReference>
<name>A0A2P2QRD9_RHIMU</name>
<dbReference type="AlphaFoldDB" id="A0A2P2QRD9"/>
<sequence>MRMILTMMMMTTRRMGVNWTVMIVMT</sequence>
<protein>
    <submittedName>
        <fullName evidence="1">Nucleolin</fullName>
    </submittedName>
</protein>
<organism evidence="1">
    <name type="scientific">Rhizophora mucronata</name>
    <name type="common">Asiatic mangrove</name>
    <dbReference type="NCBI Taxonomy" id="61149"/>
    <lineage>
        <taxon>Eukaryota</taxon>
        <taxon>Viridiplantae</taxon>
        <taxon>Streptophyta</taxon>
        <taxon>Embryophyta</taxon>
        <taxon>Tracheophyta</taxon>
        <taxon>Spermatophyta</taxon>
        <taxon>Magnoliopsida</taxon>
        <taxon>eudicotyledons</taxon>
        <taxon>Gunneridae</taxon>
        <taxon>Pentapetalae</taxon>
        <taxon>rosids</taxon>
        <taxon>fabids</taxon>
        <taxon>Malpighiales</taxon>
        <taxon>Rhizophoraceae</taxon>
        <taxon>Rhizophora</taxon>
    </lineage>
</organism>
<proteinExistence type="predicted"/>